<dbReference type="Proteomes" id="UP001499910">
    <property type="component" value="Unassembled WGS sequence"/>
</dbReference>
<reference evidence="2" key="1">
    <citation type="journal article" date="2019" name="Int. J. Syst. Evol. Microbiol.">
        <title>The Global Catalogue of Microorganisms (GCM) 10K type strain sequencing project: providing services to taxonomists for standard genome sequencing and annotation.</title>
        <authorList>
            <consortium name="The Broad Institute Genomics Platform"/>
            <consortium name="The Broad Institute Genome Sequencing Center for Infectious Disease"/>
            <person name="Wu L."/>
            <person name="Ma J."/>
        </authorList>
    </citation>
    <scope>NUCLEOTIDE SEQUENCE [LARGE SCALE GENOMIC DNA]</scope>
    <source>
        <strain evidence="2">JCM 18015</strain>
    </source>
</reference>
<sequence length="61" mass="7231">MAREVRSDTECTIELFDMAEIDRNHDVFEHVSLPFSFFLPFANPWGRERFQHNMSRGDLKG</sequence>
<name>A0ABP9L3E5_9RHOB</name>
<evidence type="ECO:0000313" key="2">
    <source>
        <dbReference type="Proteomes" id="UP001499910"/>
    </source>
</evidence>
<accession>A0ABP9L3E5</accession>
<protein>
    <submittedName>
        <fullName evidence="1">Uncharacterized protein</fullName>
    </submittedName>
</protein>
<comment type="caution">
    <text evidence="1">The sequence shown here is derived from an EMBL/GenBank/DDBJ whole genome shotgun (WGS) entry which is preliminary data.</text>
</comment>
<organism evidence="1 2">
    <name type="scientific">[Roseibacterium] beibuensis</name>
    <dbReference type="NCBI Taxonomy" id="1193142"/>
    <lineage>
        <taxon>Bacteria</taxon>
        <taxon>Pseudomonadati</taxon>
        <taxon>Pseudomonadota</taxon>
        <taxon>Alphaproteobacteria</taxon>
        <taxon>Rhodobacterales</taxon>
        <taxon>Roseobacteraceae</taxon>
        <taxon>Roseicyclus</taxon>
    </lineage>
</organism>
<evidence type="ECO:0000313" key="1">
    <source>
        <dbReference type="EMBL" id="GAA5068643.1"/>
    </source>
</evidence>
<keyword evidence="2" id="KW-1185">Reference proteome</keyword>
<gene>
    <name evidence="1" type="ORF">GCM10023209_09500</name>
</gene>
<proteinExistence type="predicted"/>
<dbReference type="EMBL" id="BAABHW010000001">
    <property type="protein sequence ID" value="GAA5068643.1"/>
    <property type="molecule type" value="Genomic_DNA"/>
</dbReference>